<gene>
    <name evidence="3" type="ORF">SISNIDRAFT_471184</name>
</gene>
<keyword evidence="2" id="KW-1133">Transmembrane helix</keyword>
<keyword evidence="4" id="KW-1185">Reference proteome</keyword>
<dbReference type="EMBL" id="KV419455">
    <property type="protein sequence ID" value="KZS87164.1"/>
    <property type="molecule type" value="Genomic_DNA"/>
</dbReference>
<name>A0A164MY31_9AGAM</name>
<feature type="region of interest" description="Disordered" evidence="1">
    <location>
        <begin position="103"/>
        <end position="129"/>
    </location>
</feature>
<dbReference type="AlphaFoldDB" id="A0A164MY31"/>
<reference evidence="3 4" key="1">
    <citation type="journal article" date="2016" name="Mol. Biol. Evol.">
        <title>Comparative Genomics of Early-Diverging Mushroom-Forming Fungi Provides Insights into the Origins of Lignocellulose Decay Capabilities.</title>
        <authorList>
            <person name="Nagy L.G."/>
            <person name="Riley R."/>
            <person name="Tritt A."/>
            <person name="Adam C."/>
            <person name="Daum C."/>
            <person name="Floudas D."/>
            <person name="Sun H."/>
            <person name="Yadav J.S."/>
            <person name="Pangilinan J."/>
            <person name="Larsson K.H."/>
            <person name="Matsuura K."/>
            <person name="Barry K."/>
            <person name="Labutti K."/>
            <person name="Kuo R."/>
            <person name="Ohm R.A."/>
            <person name="Bhattacharya S.S."/>
            <person name="Shirouzu T."/>
            <person name="Yoshinaga Y."/>
            <person name="Martin F.M."/>
            <person name="Grigoriev I.V."/>
            <person name="Hibbett D.S."/>
        </authorList>
    </citation>
    <scope>NUCLEOTIDE SEQUENCE [LARGE SCALE GENOMIC DNA]</scope>
    <source>
        <strain evidence="3 4">HHB9708</strain>
    </source>
</reference>
<organism evidence="3 4">
    <name type="scientific">Sistotremastrum niveocremeum HHB9708</name>
    <dbReference type="NCBI Taxonomy" id="1314777"/>
    <lineage>
        <taxon>Eukaryota</taxon>
        <taxon>Fungi</taxon>
        <taxon>Dikarya</taxon>
        <taxon>Basidiomycota</taxon>
        <taxon>Agaricomycotina</taxon>
        <taxon>Agaricomycetes</taxon>
        <taxon>Sistotremastrales</taxon>
        <taxon>Sistotremastraceae</taxon>
        <taxon>Sertulicium</taxon>
        <taxon>Sertulicium niveocremeum</taxon>
    </lineage>
</organism>
<dbReference type="Proteomes" id="UP000076722">
    <property type="component" value="Unassembled WGS sequence"/>
</dbReference>
<keyword evidence="2" id="KW-0472">Membrane</keyword>
<feature type="transmembrane region" description="Helical" evidence="2">
    <location>
        <begin position="37"/>
        <end position="57"/>
    </location>
</feature>
<evidence type="ECO:0000256" key="1">
    <source>
        <dbReference type="SAM" id="MobiDB-lite"/>
    </source>
</evidence>
<protein>
    <submittedName>
        <fullName evidence="3">Uncharacterized protein</fullName>
    </submittedName>
</protein>
<proteinExistence type="predicted"/>
<evidence type="ECO:0000313" key="4">
    <source>
        <dbReference type="Proteomes" id="UP000076722"/>
    </source>
</evidence>
<accession>A0A164MY31</accession>
<sequence length="164" mass="18404">MITLSTCYYLHYARTGYKRIGDAVTVALLSSMPLDPIFFGFFQITIQLYINAILTSLNTRATLQTYMAGNGLGPEIYGLTHNSPTTHSISPRSLEIGRSLKLPDSPFERREPRGKLSMPSRAVVKSQPQTFSNSEGHFIRIERSVDTYTDEYDIESARGMKVSD</sequence>
<evidence type="ECO:0000313" key="3">
    <source>
        <dbReference type="EMBL" id="KZS87164.1"/>
    </source>
</evidence>
<keyword evidence="2" id="KW-0812">Transmembrane</keyword>
<evidence type="ECO:0000256" key="2">
    <source>
        <dbReference type="SAM" id="Phobius"/>
    </source>
</evidence>